<comment type="caution">
    <text evidence="2">The sequence shown here is derived from an EMBL/GenBank/DDBJ whole genome shotgun (WGS) entry which is preliminary data.</text>
</comment>
<evidence type="ECO:0000313" key="2">
    <source>
        <dbReference type="EMBL" id="KAF7353477.1"/>
    </source>
</evidence>
<reference evidence="2" key="1">
    <citation type="submission" date="2020-05" db="EMBL/GenBank/DDBJ databases">
        <title>Mycena genomes resolve the evolution of fungal bioluminescence.</title>
        <authorList>
            <person name="Tsai I.J."/>
        </authorList>
    </citation>
    <scope>NUCLEOTIDE SEQUENCE</scope>
    <source>
        <strain evidence="2">160909Yilan</strain>
    </source>
</reference>
<protein>
    <submittedName>
        <fullName evidence="2">Uncharacterized protein</fullName>
    </submittedName>
</protein>
<gene>
    <name evidence="2" type="ORF">MSAN_01537300</name>
</gene>
<dbReference type="EMBL" id="JACAZH010000012">
    <property type="protein sequence ID" value="KAF7353477.1"/>
    <property type="molecule type" value="Genomic_DNA"/>
</dbReference>
<feature type="transmembrane region" description="Helical" evidence="1">
    <location>
        <begin position="220"/>
        <end position="245"/>
    </location>
</feature>
<feature type="transmembrane region" description="Helical" evidence="1">
    <location>
        <begin position="48"/>
        <end position="74"/>
    </location>
</feature>
<evidence type="ECO:0000313" key="3">
    <source>
        <dbReference type="Proteomes" id="UP000623467"/>
    </source>
</evidence>
<keyword evidence="1" id="KW-0812">Transmembrane</keyword>
<proteinExistence type="predicted"/>
<keyword evidence="1" id="KW-0472">Membrane</keyword>
<dbReference type="AlphaFoldDB" id="A0A8H6Y6D9"/>
<dbReference type="OrthoDB" id="3039972at2759"/>
<keyword evidence="1" id="KW-1133">Transmembrane helix</keyword>
<evidence type="ECO:0000256" key="1">
    <source>
        <dbReference type="SAM" id="Phobius"/>
    </source>
</evidence>
<feature type="transmembrane region" description="Helical" evidence="1">
    <location>
        <begin position="12"/>
        <end position="36"/>
    </location>
</feature>
<feature type="transmembrane region" description="Helical" evidence="1">
    <location>
        <begin position="179"/>
        <end position="200"/>
    </location>
</feature>
<feature type="transmembrane region" description="Helical" evidence="1">
    <location>
        <begin position="108"/>
        <end position="130"/>
    </location>
</feature>
<feature type="transmembrane region" description="Helical" evidence="1">
    <location>
        <begin position="251"/>
        <end position="271"/>
    </location>
</feature>
<feature type="transmembrane region" description="Helical" evidence="1">
    <location>
        <begin position="142"/>
        <end position="167"/>
    </location>
</feature>
<name>A0A8H6Y6D9_9AGAR</name>
<dbReference type="Proteomes" id="UP000623467">
    <property type="component" value="Unassembled WGS sequence"/>
</dbReference>
<accession>A0A8H6Y6D9</accession>
<sequence>MLSADVENEVIGVWSLAAGETLLYGAYLVMMVLYVQVLRERGLGKNRLLPLATIALFVLCTAHCILVLVVVVHATRSAVDTGSLASLAGQDSVPAHGEQLLIPERTTMLSLAANVIYVTANVLADAIFVFRCYAIWEFQKKIIVFPILLTLGVAGIGYLNVISGLVYSGSVNVALFDTSVGLSLFTSIILMGLSVGRIWVFARLARRVPDAQTTSTYHTVCAMILESGALYVCGGIAFIVLGFVGPPNIDVTIAGAVLGQLVGIAPTIIAVRVARGESVDNVDSFIAPRRSPFSQKAVSLALPPVGNEVLYIRPQSIKDEMV</sequence>
<keyword evidence="3" id="KW-1185">Reference proteome</keyword>
<organism evidence="2 3">
    <name type="scientific">Mycena sanguinolenta</name>
    <dbReference type="NCBI Taxonomy" id="230812"/>
    <lineage>
        <taxon>Eukaryota</taxon>
        <taxon>Fungi</taxon>
        <taxon>Dikarya</taxon>
        <taxon>Basidiomycota</taxon>
        <taxon>Agaricomycotina</taxon>
        <taxon>Agaricomycetes</taxon>
        <taxon>Agaricomycetidae</taxon>
        <taxon>Agaricales</taxon>
        <taxon>Marasmiineae</taxon>
        <taxon>Mycenaceae</taxon>
        <taxon>Mycena</taxon>
    </lineage>
</organism>